<evidence type="ECO:0000313" key="1">
    <source>
        <dbReference type="EMBL" id="RGC10465.1"/>
    </source>
</evidence>
<reference evidence="1 2" key="1">
    <citation type="submission" date="2018-08" db="EMBL/GenBank/DDBJ databases">
        <title>A genome reference for cultivated species of the human gut microbiota.</title>
        <authorList>
            <person name="Zou Y."/>
            <person name="Xue W."/>
            <person name="Luo G."/>
        </authorList>
    </citation>
    <scope>NUCLEOTIDE SEQUENCE [LARGE SCALE GENOMIC DNA]</scope>
    <source>
        <strain evidence="1 2">OF01-2LB</strain>
    </source>
</reference>
<organism evidence="1 2">
    <name type="scientific">Clostridium innocuum</name>
    <dbReference type="NCBI Taxonomy" id="1522"/>
    <lineage>
        <taxon>Bacteria</taxon>
        <taxon>Bacillati</taxon>
        <taxon>Bacillota</taxon>
        <taxon>Clostridia</taxon>
        <taxon>Eubacteriales</taxon>
        <taxon>Clostridiaceae</taxon>
        <taxon>Clostridium</taxon>
    </lineage>
</organism>
<proteinExistence type="predicted"/>
<sequence>MLKKLYECKKAIENKQMCNSCISPSYGYACRQSCTVYLRVLNIMSLHEIMKCTSLKSRKYPIFHVDHSHLKAVS</sequence>
<dbReference type="Proteomes" id="UP000260025">
    <property type="component" value="Unassembled WGS sequence"/>
</dbReference>
<name>A0A3E2VIF2_CLOIN</name>
<comment type="caution">
    <text evidence="1">The sequence shown here is derived from an EMBL/GenBank/DDBJ whole genome shotgun (WGS) entry which is preliminary data.</text>
</comment>
<evidence type="ECO:0000313" key="2">
    <source>
        <dbReference type="Proteomes" id="UP000260025"/>
    </source>
</evidence>
<dbReference type="EMBL" id="QVEV01000042">
    <property type="protein sequence ID" value="RGC10465.1"/>
    <property type="molecule type" value="Genomic_DNA"/>
</dbReference>
<accession>A0A3E2VIF2</accession>
<gene>
    <name evidence="1" type="ORF">DXA38_19255</name>
</gene>
<protein>
    <submittedName>
        <fullName evidence="1">Uncharacterized protein</fullName>
    </submittedName>
</protein>
<dbReference type="AlphaFoldDB" id="A0A3E2VIF2"/>